<comment type="caution">
    <text evidence="9">The sequence shown here is derived from an EMBL/GenBank/DDBJ whole genome shotgun (WGS) entry which is preliminary data.</text>
</comment>
<feature type="compositionally biased region" description="Acidic residues" evidence="8">
    <location>
        <begin position="395"/>
        <end position="409"/>
    </location>
</feature>
<accession>A0AAV6R9Y5</accession>
<dbReference type="GO" id="GO:0008017">
    <property type="term" value="F:microtubule binding"/>
    <property type="evidence" value="ECO:0007669"/>
    <property type="project" value="TreeGrafter"/>
</dbReference>
<evidence type="ECO:0000256" key="4">
    <source>
        <dbReference type="ARBA" id="ARBA00023054"/>
    </source>
</evidence>
<organism evidence="9 10">
    <name type="scientific">Solea senegalensis</name>
    <name type="common">Senegalese sole</name>
    <dbReference type="NCBI Taxonomy" id="28829"/>
    <lineage>
        <taxon>Eukaryota</taxon>
        <taxon>Metazoa</taxon>
        <taxon>Chordata</taxon>
        <taxon>Craniata</taxon>
        <taxon>Vertebrata</taxon>
        <taxon>Euteleostomi</taxon>
        <taxon>Actinopterygii</taxon>
        <taxon>Neopterygii</taxon>
        <taxon>Teleostei</taxon>
        <taxon>Neoteleostei</taxon>
        <taxon>Acanthomorphata</taxon>
        <taxon>Carangaria</taxon>
        <taxon>Pleuronectiformes</taxon>
        <taxon>Pleuronectoidei</taxon>
        <taxon>Soleidae</taxon>
        <taxon>Solea</taxon>
    </lineage>
</organism>
<evidence type="ECO:0000313" key="9">
    <source>
        <dbReference type="EMBL" id="KAG7500747.1"/>
    </source>
</evidence>
<dbReference type="InterPro" id="IPR038844">
    <property type="entry name" value="CFAP157"/>
</dbReference>
<comment type="subcellular location">
    <subcellularLocation>
        <location evidence="1">Cell projection</location>
        <location evidence="1">Cilium</location>
    </subcellularLocation>
</comment>
<evidence type="ECO:0000313" key="10">
    <source>
        <dbReference type="Proteomes" id="UP000693946"/>
    </source>
</evidence>
<protein>
    <recommendedName>
        <fullName evidence="3">Cilia- and flagella-associated protein 157</fullName>
    </recommendedName>
</protein>
<feature type="coiled-coil region" evidence="7">
    <location>
        <begin position="20"/>
        <end position="200"/>
    </location>
</feature>
<feature type="coiled-coil region" evidence="7">
    <location>
        <begin position="241"/>
        <end position="342"/>
    </location>
</feature>
<keyword evidence="6" id="KW-0966">Cell projection</keyword>
<keyword evidence="5" id="KW-0969">Cilium</keyword>
<keyword evidence="10" id="KW-1185">Reference proteome</keyword>
<dbReference type="PANTHER" id="PTHR31954">
    <property type="entry name" value="CILIA- AND FLAGELLA-ASSOCIATED PROTEIN 157"/>
    <property type="match status" value="1"/>
</dbReference>
<evidence type="ECO:0000256" key="3">
    <source>
        <dbReference type="ARBA" id="ARBA00014087"/>
    </source>
</evidence>
<evidence type="ECO:0000256" key="5">
    <source>
        <dbReference type="ARBA" id="ARBA00023069"/>
    </source>
</evidence>
<evidence type="ECO:0000256" key="8">
    <source>
        <dbReference type="SAM" id="MobiDB-lite"/>
    </source>
</evidence>
<sequence>MAKGKKGKGGKAKTGDEKDKALYQAEIQYLQDQLQRCQQKCKQVEGQNEDLQSKFSALEKEKDDIAEYLQKSAIKKEQKLDDVLSRLEIQQHDAQRDRDAMQLEQEQLRQKFQDKVDKLQEEKEEFEKSMASLEEFRIQKEQLMSSMEALKKELADEKRDHLDEIHKLEMDALLERKKRDQKLENHLRAMEERVKDMVNEKVTDMTKLTLKENAEVSAKFIQLTEEAKVLMKNNCALRDRNSQLNVDVDSLEKMLAELSRKGGMRKAVMAKLGDKCQQLQREVKAFKQEYQQLKTKHDQCLVLLHNDLEALRQDRKALSIELRKKTEEASQCSSELKKVKTQWMKWWKILSWKMPSVSRPEGIADLAQYLEDEEAKDIKKARIKAALQMEQKEQTDEDTEDAASEEADI</sequence>
<dbReference type="AlphaFoldDB" id="A0AAV6R9Y5"/>
<proteinExistence type="inferred from homology"/>
<dbReference type="GO" id="GO:0036064">
    <property type="term" value="C:ciliary basal body"/>
    <property type="evidence" value="ECO:0007669"/>
    <property type="project" value="TreeGrafter"/>
</dbReference>
<evidence type="ECO:0000256" key="2">
    <source>
        <dbReference type="ARBA" id="ARBA00010841"/>
    </source>
</evidence>
<dbReference type="PANTHER" id="PTHR31954:SF1">
    <property type="entry name" value="CILIA- AND FLAGELLA-ASSOCIATED PROTEIN 157"/>
    <property type="match status" value="1"/>
</dbReference>
<feature type="region of interest" description="Disordered" evidence="8">
    <location>
        <begin position="387"/>
        <end position="409"/>
    </location>
</feature>
<reference evidence="9 10" key="1">
    <citation type="journal article" date="2021" name="Sci. Rep.">
        <title>Chromosome anchoring in Senegalese sole (Solea senegalensis) reveals sex-associated markers and genome rearrangements in flatfish.</title>
        <authorList>
            <person name="Guerrero-Cozar I."/>
            <person name="Gomez-Garrido J."/>
            <person name="Berbel C."/>
            <person name="Martinez-Blanch J.F."/>
            <person name="Alioto T."/>
            <person name="Claros M.G."/>
            <person name="Gagnaire P.A."/>
            <person name="Manchado M."/>
        </authorList>
    </citation>
    <scope>NUCLEOTIDE SEQUENCE [LARGE SCALE GENOMIC DNA]</scope>
    <source>
        <strain evidence="9">Sse05_10M</strain>
    </source>
</reference>
<evidence type="ECO:0000256" key="1">
    <source>
        <dbReference type="ARBA" id="ARBA00004138"/>
    </source>
</evidence>
<evidence type="ECO:0000256" key="6">
    <source>
        <dbReference type="ARBA" id="ARBA00023273"/>
    </source>
</evidence>
<dbReference type="Proteomes" id="UP000693946">
    <property type="component" value="Linkage Group LG20"/>
</dbReference>
<keyword evidence="4 7" id="KW-0175">Coiled coil</keyword>
<gene>
    <name evidence="9" type="ORF">JOB18_028209</name>
</gene>
<name>A0AAV6R9Y5_SOLSE</name>
<dbReference type="EMBL" id="JAGKHQ010000013">
    <property type="protein sequence ID" value="KAG7500747.1"/>
    <property type="molecule type" value="Genomic_DNA"/>
</dbReference>
<comment type="similarity">
    <text evidence="2">Belongs to the CFAP157 family.</text>
</comment>
<evidence type="ECO:0000256" key="7">
    <source>
        <dbReference type="SAM" id="Coils"/>
    </source>
</evidence>